<feature type="chain" id="PRO_5039311373" description="Lipoprotein" evidence="2">
    <location>
        <begin position="24"/>
        <end position="147"/>
    </location>
</feature>
<name>A0A7I9V524_9ACTN</name>
<organism evidence="3 4">
    <name type="scientific">Gordonia spumicola</name>
    <dbReference type="NCBI Taxonomy" id="589161"/>
    <lineage>
        <taxon>Bacteria</taxon>
        <taxon>Bacillati</taxon>
        <taxon>Actinomycetota</taxon>
        <taxon>Actinomycetes</taxon>
        <taxon>Mycobacteriales</taxon>
        <taxon>Gordoniaceae</taxon>
        <taxon>Gordonia</taxon>
    </lineage>
</organism>
<gene>
    <name evidence="3" type="ORF">nbrc107696_07390</name>
</gene>
<sequence>MTRTYKLAATAVLGLALAGTVAACGDETEAPSAASSTVAEVTPPSDRSVPVVPGRKPTSETTQTPKSSTPDGVKSCGATAGPDGALQIHLVGGDVTCATAKAIAKDYSPLIATGKAQKIKEWDCGPSNVAGELARCTKDDLAFALVP</sequence>
<evidence type="ECO:0008006" key="5">
    <source>
        <dbReference type="Google" id="ProtNLM"/>
    </source>
</evidence>
<reference evidence="4" key="1">
    <citation type="submission" date="2019-06" db="EMBL/GenBank/DDBJ databases">
        <title>Gordonia isolated from sludge of a wastewater treatment plant.</title>
        <authorList>
            <person name="Tamura T."/>
            <person name="Aoyama K."/>
            <person name="Kang Y."/>
            <person name="Saito S."/>
            <person name="Akiyama N."/>
            <person name="Yazawa K."/>
            <person name="Gonoi T."/>
            <person name="Mikami Y."/>
        </authorList>
    </citation>
    <scope>NUCLEOTIDE SEQUENCE [LARGE SCALE GENOMIC DNA]</scope>
    <source>
        <strain evidence="4">NBRC 107696</strain>
    </source>
</reference>
<keyword evidence="4" id="KW-1185">Reference proteome</keyword>
<protein>
    <recommendedName>
        <fullName evidence="5">Lipoprotein</fullName>
    </recommendedName>
</protein>
<proteinExistence type="predicted"/>
<evidence type="ECO:0000256" key="1">
    <source>
        <dbReference type="SAM" id="MobiDB-lite"/>
    </source>
</evidence>
<dbReference type="AlphaFoldDB" id="A0A7I9V524"/>
<dbReference type="PROSITE" id="PS51257">
    <property type="entry name" value="PROKAR_LIPOPROTEIN"/>
    <property type="match status" value="1"/>
</dbReference>
<evidence type="ECO:0000256" key="2">
    <source>
        <dbReference type="SAM" id="SignalP"/>
    </source>
</evidence>
<feature type="compositionally biased region" description="Polar residues" evidence="1">
    <location>
        <begin position="59"/>
        <end position="70"/>
    </location>
</feature>
<dbReference type="EMBL" id="BJOV01000002">
    <property type="protein sequence ID" value="GEE00293.1"/>
    <property type="molecule type" value="Genomic_DNA"/>
</dbReference>
<evidence type="ECO:0000313" key="4">
    <source>
        <dbReference type="Proteomes" id="UP000444960"/>
    </source>
</evidence>
<dbReference type="Proteomes" id="UP000444960">
    <property type="component" value="Unassembled WGS sequence"/>
</dbReference>
<evidence type="ECO:0000313" key="3">
    <source>
        <dbReference type="EMBL" id="GEE00293.1"/>
    </source>
</evidence>
<accession>A0A7I9V524</accession>
<feature type="region of interest" description="Disordered" evidence="1">
    <location>
        <begin position="31"/>
        <end position="78"/>
    </location>
</feature>
<feature type="signal peptide" evidence="2">
    <location>
        <begin position="1"/>
        <end position="23"/>
    </location>
</feature>
<comment type="caution">
    <text evidence="3">The sequence shown here is derived from an EMBL/GenBank/DDBJ whole genome shotgun (WGS) entry which is preliminary data.</text>
</comment>
<keyword evidence="2" id="KW-0732">Signal</keyword>